<dbReference type="OrthoDB" id="429813at2759"/>
<evidence type="ECO:0000256" key="1">
    <source>
        <dbReference type="SAM" id="Phobius"/>
    </source>
</evidence>
<evidence type="ECO:0000259" key="2">
    <source>
        <dbReference type="Pfam" id="PF03015"/>
    </source>
</evidence>
<organism evidence="3 4">
    <name type="scientific">Ancylostoma caninum</name>
    <name type="common">Dog hookworm</name>
    <dbReference type="NCBI Taxonomy" id="29170"/>
    <lineage>
        <taxon>Eukaryota</taxon>
        <taxon>Metazoa</taxon>
        <taxon>Ecdysozoa</taxon>
        <taxon>Nematoda</taxon>
        <taxon>Chromadorea</taxon>
        <taxon>Rhabditida</taxon>
        <taxon>Rhabditina</taxon>
        <taxon>Rhabditomorpha</taxon>
        <taxon>Strongyloidea</taxon>
        <taxon>Ancylostomatidae</taxon>
        <taxon>Ancylostomatinae</taxon>
        <taxon>Ancylostoma</taxon>
    </lineage>
</organism>
<name>A0A368FIC0_ANCCA</name>
<protein>
    <submittedName>
        <fullName evidence="3">Male sterility protein</fullName>
    </submittedName>
</protein>
<evidence type="ECO:0000313" key="4">
    <source>
        <dbReference type="Proteomes" id="UP000252519"/>
    </source>
</evidence>
<sequence>MVETLHYFTTHGWTFQTKSLPKLWESLHLEDQQQFNFDIRQLDWDSYLFDYVMGIKRYILKDDLDKLQVARANLARMRLYRTMFTAAFWYIVIHFCGFGQKRNQKWTAWLVAFSTSHFLLNYNFRPKIPLKSLEEYKRTAYC</sequence>
<dbReference type="CDD" id="cd09071">
    <property type="entry name" value="FAR_C"/>
    <property type="match status" value="1"/>
</dbReference>
<dbReference type="PANTHER" id="PTHR11011:SF45">
    <property type="entry name" value="FATTY ACYL-COA REDUCTASE CG8306-RELATED"/>
    <property type="match status" value="1"/>
</dbReference>
<dbReference type="EMBL" id="JOJR01001524">
    <property type="protein sequence ID" value="RCN30565.1"/>
    <property type="molecule type" value="Genomic_DNA"/>
</dbReference>
<dbReference type="Pfam" id="PF03015">
    <property type="entry name" value="Sterile"/>
    <property type="match status" value="1"/>
</dbReference>
<gene>
    <name evidence="3" type="ORF">ANCCAN_23654</name>
</gene>
<keyword evidence="1" id="KW-1133">Transmembrane helix</keyword>
<keyword evidence="1" id="KW-0812">Transmembrane</keyword>
<feature type="transmembrane region" description="Helical" evidence="1">
    <location>
        <begin position="79"/>
        <end position="100"/>
    </location>
</feature>
<keyword evidence="1" id="KW-0472">Membrane</keyword>
<dbReference type="Proteomes" id="UP000252519">
    <property type="component" value="Unassembled WGS sequence"/>
</dbReference>
<dbReference type="GO" id="GO:0005777">
    <property type="term" value="C:peroxisome"/>
    <property type="evidence" value="ECO:0007669"/>
    <property type="project" value="TreeGrafter"/>
</dbReference>
<feature type="domain" description="Fatty acyl-CoA reductase C-terminal" evidence="2">
    <location>
        <begin position="1"/>
        <end position="62"/>
    </location>
</feature>
<comment type="caution">
    <text evidence="3">The sequence shown here is derived from an EMBL/GenBank/DDBJ whole genome shotgun (WGS) entry which is preliminary data.</text>
</comment>
<dbReference type="PANTHER" id="PTHR11011">
    <property type="entry name" value="MALE STERILITY PROTEIN 2-RELATED"/>
    <property type="match status" value="1"/>
</dbReference>
<dbReference type="STRING" id="29170.A0A368FIC0"/>
<dbReference type="AlphaFoldDB" id="A0A368FIC0"/>
<accession>A0A368FIC0</accession>
<dbReference type="InterPro" id="IPR033640">
    <property type="entry name" value="FAR_C"/>
</dbReference>
<dbReference type="GO" id="GO:0035336">
    <property type="term" value="P:long-chain fatty-acyl-CoA metabolic process"/>
    <property type="evidence" value="ECO:0007669"/>
    <property type="project" value="TreeGrafter"/>
</dbReference>
<keyword evidence="4" id="KW-1185">Reference proteome</keyword>
<evidence type="ECO:0000313" key="3">
    <source>
        <dbReference type="EMBL" id="RCN30565.1"/>
    </source>
</evidence>
<dbReference type="InterPro" id="IPR026055">
    <property type="entry name" value="FAR"/>
</dbReference>
<proteinExistence type="predicted"/>
<dbReference type="GO" id="GO:0080019">
    <property type="term" value="F:alcohol-forming very long-chain fatty acyl-CoA reductase activity"/>
    <property type="evidence" value="ECO:0007669"/>
    <property type="project" value="InterPro"/>
</dbReference>
<reference evidence="3 4" key="1">
    <citation type="submission" date="2014-10" db="EMBL/GenBank/DDBJ databases">
        <title>Draft genome of the hookworm Ancylostoma caninum.</title>
        <authorList>
            <person name="Mitreva M."/>
        </authorList>
    </citation>
    <scope>NUCLEOTIDE SEQUENCE [LARGE SCALE GENOMIC DNA]</scope>
    <source>
        <strain evidence="3 4">Baltimore</strain>
    </source>
</reference>